<keyword evidence="2" id="KW-0540">Nuclease</keyword>
<dbReference type="EMBL" id="REGA01000007">
    <property type="protein sequence ID" value="RQG94936.1"/>
    <property type="molecule type" value="Genomic_DNA"/>
</dbReference>
<dbReference type="Pfam" id="PF13391">
    <property type="entry name" value="HNH_2"/>
    <property type="match status" value="1"/>
</dbReference>
<dbReference type="GO" id="GO:0004519">
    <property type="term" value="F:endonuclease activity"/>
    <property type="evidence" value="ECO:0007669"/>
    <property type="project" value="UniProtKB-KW"/>
</dbReference>
<name>A0A3N6MKW1_NATCH</name>
<dbReference type="InterPro" id="IPR003615">
    <property type="entry name" value="HNH_nuc"/>
</dbReference>
<feature type="domain" description="HNH nuclease" evidence="1">
    <location>
        <begin position="215"/>
        <end position="266"/>
    </location>
</feature>
<dbReference type="Proteomes" id="UP000282323">
    <property type="component" value="Unassembled WGS sequence"/>
</dbReference>
<evidence type="ECO:0000313" key="3">
    <source>
        <dbReference type="Proteomes" id="UP000282323"/>
    </source>
</evidence>
<keyword evidence="2" id="KW-0255">Endonuclease</keyword>
<evidence type="ECO:0000313" key="2">
    <source>
        <dbReference type="EMBL" id="RQG94936.1"/>
    </source>
</evidence>
<protein>
    <submittedName>
        <fullName evidence="2">HNH endonuclease</fullName>
    </submittedName>
</protein>
<evidence type="ECO:0000259" key="1">
    <source>
        <dbReference type="Pfam" id="PF13391"/>
    </source>
</evidence>
<dbReference type="AlphaFoldDB" id="A0A3N6MKW1"/>
<comment type="caution">
    <text evidence="2">The sequence shown here is derived from an EMBL/GenBank/DDBJ whole genome shotgun (WGS) entry which is preliminary data.</text>
</comment>
<keyword evidence="3" id="KW-1185">Reference proteome</keyword>
<keyword evidence="2" id="KW-0378">Hydrolase</keyword>
<proteinExistence type="predicted"/>
<organism evidence="2 3">
    <name type="scientific">Natrarchaeobius chitinivorans</name>
    <dbReference type="NCBI Taxonomy" id="1679083"/>
    <lineage>
        <taxon>Archaea</taxon>
        <taxon>Methanobacteriati</taxon>
        <taxon>Methanobacteriota</taxon>
        <taxon>Stenosarchaea group</taxon>
        <taxon>Halobacteria</taxon>
        <taxon>Halobacteriales</taxon>
        <taxon>Natrialbaceae</taxon>
        <taxon>Natrarchaeobius</taxon>
    </lineage>
</organism>
<sequence>MFGGATSYVETLDAIIECVEAQQPTTDELVGWHRGRFEQVSSRDSILRRCDYLEDVGFLEVHADKWDLGPEGQRYLANRSTETLLEIMCRRNLGLRSLLYALSVGSMSIEGVSRQQLNTHPELGWDPSNDDMALQRVNWLRSLGVVQKDGDQYALTAEGRQFADNAVEEWAGSTMTEESDTSDSMMAGTYETTVEARAIDPEFRATALYQFDQTCAVSDVDHPALLDVAHILPWSDYPEYRADLQNVLPLSKIHHAAFDRRLFTIDAEFHLQVNPQFETDSQLLRETICDRAGERISLPENTVSPKHLEAHNAVLEWV</sequence>
<dbReference type="OrthoDB" id="11472at2157"/>
<reference evidence="2 3" key="1">
    <citation type="submission" date="2018-10" db="EMBL/GenBank/DDBJ databases">
        <title>Natrarchaeobius chitinivorans gen. nov., sp. nov., and Natrarchaeobius haloalkaliphilus sp. nov., alkaliphilic, chitin-utilizing haloarchaea from hypersaline alkaline lakes.</title>
        <authorList>
            <person name="Sorokin D.Y."/>
            <person name="Elcheninov A.G."/>
            <person name="Kostrikina N.A."/>
            <person name="Bale N.J."/>
            <person name="Sinninghe Damste J.S."/>
            <person name="Khijniak T.V."/>
            <person name="Kublanov I.V."/>
            <person name="Toshchakov S.V."/>
        </authorList>
    </citation>
    <scope>NUCLEOTIDE SEQUENCE [LARGE SCALE GENOMIC DNA]</scope>
    <source>
        <strain evidence="2 3">AArcht4T</strain>
    </source>
</reference>
<accession>A0A3N6MKW1</accession>
<gene>
    <name evidence="2" type="ORF">EA473_09895</name>
</gene>